<keyword evidence="3" id="KW-1185">Reference proteome</keyword>
<proteinExistence type="predicted"/>
<name>A0ABZ0P9M6_9BACT</name>
<feature type="transmembrane region" description="Helical" evidence="1">
    <location>
        <begin position="6"/>
        <end position="25"/>
    </location>
</feature>
<evidence type="ECO:0000313" key="3">
    <source>
        <dbReference type="Proteomes" id="UP001303601"/>
    </source>
</evidence>
<keyword evidence="1" id="KW-1133">Transmembrane helix</keyword>
<keyword evidence="1" id="KW-0472">Membrane</keyword>
<dbReference type="GeneID" id="94493635"/>
<reference evidence="2" key="1">
    <citation type="submission" date="2023-11" db="EMBL/GenBank/DDBJ databases">
        <title>Completed genome sequence of Mycoplasma equirhinis type strain M432/72.</title>
        <authorList>
            <person name="Spergser J."/>
        </authorList>
    </citation>
    <scope>NUCLEOTIDE SEQUENCE [LARGE SCALE GENOMIC DNA]</scope>
    <source>
        <strain evidence="2">M432/72</strain>
    </source>
</reference>
<evidence type="ECO:0000256" key="1">
    <source>
        <dbReference type="SAM" id="Phobius"/>
    </source>
</evidence>
<dbReference type="RefSeq" id="WP_140031485.1">
    <property type="nucleotide sequence ID" value="NZ_CP137845.1"/>
</dbReference>
<dbReference type="PROSITE" id="PS51257">
    <property type="entry name" value="PROKAR_LIPOPROTEIN"/>
    <property type="match status" value="1"/>
</dbReference>
<dbReference type="EMBL" id="CP137845">
    <property type="protein sequence ID" value="WPB53733.1"/>
    <property type="molecule type" value="Genomic_DNA"/>
</dbReference>
<sequence length="177" mass="20725">MKKKGIYFLILVAPILLPIVTISCYKRENKQHAAISGYGKCPCGDINVNSTSSEVSFLSSTTLKNIYESTNFSLTKLGKIKTQNELIEIIEKLKKKYQKTNIFFDLINDQNFTKYFNLRLFNSKFLKKHFIEYEINIDKTNSNRSKIYLSYKIYCLAKIQNGYHPIEDEKKIFLDYL</sequence>
<evidence type="ECO:0000313" key="2">
    <source>
        <dbReference type="EMBL" id="WPB53733.1"/>
    </source>
</evidence>
<protein>
    <recommendedName>
        <fullName evidence="4">Lipoprotein</fullName>
    </recommendedName>
</protein>
<gene>
    <name evidence="2" type="ORF">R9B83_01950</name>
</gene>
<organism evidence="2 3">
    <name type="scientific">Metamycoplasma equirhinis</name>
    <dbReference type="NCBI Taxonomy" id="92402"/>
    <lineage>
        <taxon>Bacteria</taxon>
        <taxon>Bacillati</taxon>
        <taxon>Mycoplasmatota</taxon>
        <taxon>Mycoplasmoidales</taxon>
        <taxon>Metamycoplasmataceae</taxon>
        <taxon>Metamycoplasma</taxon>
    </lineage>
</organism>
<evidence type="ECO:0008006" key="4">
    <source>
        <dbReference type="Google" id="ProtNLM"/>
    </source>
</evidence>
<dbReference type="Proteomes" id="UP001303601">
    <property type="component" value="Chromosome"/>
</dbReference>
<keyword evidence="1" id="KW-0812">Transmembrane</keyword>
<accession>A0ABZ0P9M6</accession>